<dbReference type="EMBL" id="VMNW02000029">
    <property type="protein sequence ID" value="KAA9159460.1"/>
    <property type="molecule type" value="Genomic_DNA"/>
</dbReference>
<protein>
    <submittedName>
        <fullName evidence="1">Uncharacterized protein</fullName>
    </submittedName>
</protein>
<proteinExistence type="predicted"/>
<gene>
    <name evidence="1" type="ORF">FPZ12_020395</name>
</gene>
<name>A0A5N0UZP6_9PSEU</name>
<sequence>MNSERENADTTENAVVIPFPRRSTNDATWIYRQSGHRTRSRRFVGTVIRVGGAEGRRLRRELASITADLLRWAAQQQRDEATDENQERAA</sequence>
<evidence type="ECO:0000313" key="2">
    <source>
        <dbReference type="Proteomes" id="UP000319769"/>
    </source>
</evidence>
<dbReference type="AlphaFoldDB" id="A0A5N0UZP6"/>
<dbReference type="OrthoDB" id="3690828at2"/>
<evidence type="ECO:0000313" key="1">
    <source>
        <dbReference type="EMBL" id="KAA9159460.1"/>
    </source>
</evidence>
<keyword evidence="2" id="KW-1185">Reference proteome</keyword>
<dbReference type="Proteomes" id="UP000319769">
    <property type="component" value="Unassembled WGS sequence"/>
</dbReference>
<comment type="caution">
    <text evidence="1">The sequence shown here is derived from an EMBL/GenBank/DDBJ whole genome shotgun (WGS) entry which is preliminary data.</text>
</comment>
<reference evidence="1" key="1">
    <citation type="submission" date="2019-09" db="EMBL/GenBank/DDBJ databases">
        <authorList>
            <person name="Teo W.F.A."/>
            <person name="Duangmal K."/>
        </authorList>
    </citation>
    <scope>NUCLEOTIDE SEQUENCE [LARGE SCALE GENOMIC DNA]</scope>
    <source>
        <strain evidence="1">K81G1</strain>
    </source>
</reference>
<organism evidence="1 2">
    <name type="scientific">Amycolatopsis acidicola</name>
    <dbReference type="NCBI Taxonomy" id="2596893"/>
    <lineage>
        <taxon>Bacteria</taxon>
        <taxon>Bacillati</taxon>
        <taxon>Actinomycetota</taxon>
        <taxon>Actinomycetes</taxon>
        <taxon>Pseudonocardiales</taxon>
        <taxon>Pseudonocardiaceae</taxon>
        <taxon>Amycolatopsis</taxon>
    </lineage>
</organism>
<dbReference type="RefSeq" id="WP_144747338.1">
    <property type="nucleotide sequence ID" value="NZ_VMNW02000029.1"/>
</dbReference>
<accession>A0A5N0UZP6</accession>